<reference evidence="3" key="1">
    <citation type="journal article" date="2019" name="Int. J. Syst. Evol. Microbiol.">
        <title>The Global Catalogue of Microorganisms (GCM) 10K type strain sequencing project: providing services to taxonomists for standard genome sequencing and annotation.</title>
        <authorList>
            <consortium name="The Broad Institute Genomics Platform"/>
            <consortium name="The Broad Institute Genome Sequencing Center for Infectious Disease"/>
            <person name="Wu L."/>
            <person name="Ma J."/>
        </authorList>
    </citation>
    <scope>NUCLEOTIDE SEQUENCE [LARGE SCALE GENOMIC DNA]</scope>
    <source>
        <strain evidence="3">JCM 17805</strain>
    </source>
</reference>
<gene>
    <name evidence="2" type="ORF">GCM10023116_19250</name>
</gene>
<dbReference type="Pfam" id="PF03806">
    <property type="entry name" value="ABG_transport"/>
    <property type="match status" value="1"/>
</dbReference>
<dbReference type="EMBL" id="BAABFL010000232">
    <property type="protein sequence ID" value="GAA4649647.1"/>
    <property type="molecule type" value="Genomic_DNA"/>
</dbReference>
<comment type="caution">
    <text evidence="2">The sequence shown here is derived from an EMBL/GenBank/DDBJ whole genome shotgun (WGS) entry which is preliminary data.</text>
</comment>
<dbReference type="PANTHER" id="PTHR30282:SF0">
    <property type="entry name" value="P-AMINOBENZOYL-GLUTAMATE TRANSPORT PROTEIN"/>
    <property type="match status" value="1"/>
</dbReference>
<dbReference type="InterPro" id="IPR004697">
    <property type="entry name" value="AbgT"/>
</dbReference>
<feature type="transmembrane region" description="Helical" evidence="1">
    <location>
        <begin position="64"/>
        <end position="83"/>
    </location>
</feature>
<proteinExistence type="predicted"/>
<evidence type="ECO:0000313" key="2">
    <source>
        <dbReference type="EMBL" id="GAA4649647.1"/>
    </source>
</evidence>
<sequence>MLLSGYQCETSTAPKKSGLHISEKWLPLLLVFFGIMSSIATDAGYLVLIPLAGLLYAGLGKNPIIGMAAAFAGVSAGFSANLIPATPIDVIIGANARIFAQAQNVPFTRHDGQPLTPATMHYYFILISTGVLSVAGAIVTARFVTPKLKDTPWSLPDDLKIDNFSLSDAEERGLKASFFGLLGALAFIAWLALYPLAPYTDASGNRVVPYLDNVILLITLVFTITGIVFGTASGKFHSVANVVQAMVKQMDAMGYILVLTFFCYNFLSLLSYSGMGTWITWLGASLLNSLGLQSFPVLLIIGFIITTAFINIFVGGLTSKWMLLGPIFVPMLYQVNNQMTPDIVAAAFRVADSSTRSC</sequence>
<evidence type="ECO:0000256" key="1">
    <source>
        <dbReference type="SAM" id="Phobius"/>
    </source>
</evidence>
<feature type="transmembrane region" description="Helical" evidence="1">
    <location>
        <begin position="214"/>
        <end position="232"/>
    </location>
</feature>
<name>A0ABP8V183_9GAMM</name>
<dbReference type="PANTHER" id="PTHR30282">
    <property type="entry name" value="P-AMINOBENZOYL GLUTAMATE TRANSPORTER"/>
    <property type="match status" value="1"/>
</dbReference>
<organism evidence="2 3">
    <name type="scientific">Kistimonas scapharcae</name>
    <dbReference type="NCBI Taxonomy" id="1036133"/>
    <lineage>
        <taxon>Bacteria</taxon>
        <taxon>Pseudomonadati</taxon>
        <taxon>Pseudomonadota</taxon>
        <taxon>Gammaproteobacteria</taxon>
        <taxon>Oceanospirillales</taxon>
        <taxon>Endozoicomonadaceae</taxon>
        <taxon>Kistimonas</taxon>
    </lineage>
</organism>
<feature type="transmembrane region" description="Helical" evidence="1">
    <location>
        <begin position="253"/>
        <end position="275"/>
    </location>
</feature>
<feature type="transmembrane region" description="Helical" evidence="1">
    <location>
        <begin position="176"/>
        <end position="194"/>
    </location>
</feature>
<feature type="transmembrane region" description="Helical" evidence="1">
    <location>
        <begin position="25"/>
        <end position="57"/>
    </location>
</feature>
<keyword evidence="3" id="KW-1185">Reference proteome</keyword>
<keyword evidence="1" id="KW-0472">Membrane</keyword>
<accession>A0ABP8V183</accession>
<evidence type="ECO:0000313" key="3">
    <source>
        <dbReference type="Proteomes" id="UP001500604"/>
    </source>
</evidence>
<keyword evidence="1" id="KW-0812">Transmembrane</keyword>
<dbReference type="Proteomes" id="UP001500604">
    <property type="component" value="Unassembled WGS sequence"/>
</dbReference>
<feature type="transmembrane region" description="Helical" evidence="1">
    <location>
        <begin position="295"/>
        <end position="314"/>
    </location>
</feature>
<keyword evidence="1" id="KW-1133">Transmembrane helix</keyword>
<feature type="transmembrane region" description="Helical" evidence="1">
    <location>
        <begin position="122"/>
        <end position="144"/>
    </location>
</feature>
<evidence type="ECO:0008006" key="4">
    <source>
        <dbReference type="Google" id="ProtNLM"/>
    </source>
</evidence>
<protein>
    <recommendedName>
        <fullName evidence="4">Aminobenzoyl-glutamate transporter</fullName>
    </recommendedName>
</protein>